<gene>
    <name evidence="2" type="ORF">RXV79_21710</name>
</gene>
<accession>A0ABZ0CYE7</accession>
<evidence type="ECO:0000313" key="3">
    <source>
        <dbReference type="Proteomes" id="UP001303946"/>
    </source>
</evidence>
<feature type="region of interest" description="Disordered" evidence="1">
    <location>
        <begin position="53"/>
        <end position="86"/>
    </location>
</feature>
<dbReference type="EMBL" id="CP136336">
    <property type="protein sequence ID" value="WOB07514.1"/>
    <property type="molecule type" value="Genomic_DNA"/>
</dbReference>
<organism evidence="2 3">
    <name type="scientific">Piscinibacter gummiphilus</name>
    <dbReference type="NCBI Taxonomy" id="946333"/>
    <lineage>
        <taxon>Bacteria</taxon>
        <taxon>Pseudomonadati</taxon>
        <taxon>Pseudomonadota</taxon>
        <taxon>Betaproteobacteria</taxon>
        <taxon>Burkholderiales</taxon>
        <taxon>Sphaerotilaceae</taxon>
        <taxon>Piscinibacter</taxon>
    </lineage>
</organism>
<feature type="compositionally biased region" description="Basic and acidic residues" evidence="1">
    <location>
        <begin position="64"/>
        <end position="75"/>
    </location>
</feature>
<sequence length="86" mass="9279">MSIVVFWLEPDGRPAHQEFPAKDLLPALKHSEALRREGKRHVCISTALPDSVGQGGVNSVEGGKLPDGHVYDFNKAHRGAGPKPSN</sequence>
<evidence type="ECO:0000313" key="2">
    <source>
        <dbReference type="EMBL" id="WOB07514.1"/>
    </source>
</evidence>
<name>A0ABZ0CYE7_9BURK</name>
<protein>
    <submittedName>
        <fullName evidence="2">Uncharacterized protein</fullName>
    </submittedName>
</protein>
<evidence type="ECO:0000256" key="1">
    <source>
        <dbReference type="SAM" id="MobiDB-lite"/>
    </source>
</evidence>
<proteinExistence type="predicted"/>
<dbReference type="RefSeq" id="WP_316700173.1">
    <property type="nucleotide sequence ID" value="NZ_CP136336.1"/>
</dbReference>
<keyword evidence="3" id="KW-1185">Reference proteome</keyword>
<dbReference type="Proteomes" id="UP001303946">
    <property type="component" value="Chromosome"/>
</dbReference>
<reference evidence="2 3" key="1">
    <citation type="submission" date="2023-10" db="EMBL/GenBank/DDBJ databases">
        <title>Bacteria for the degradation of biodegradable plastic PBAT(Polybutylene adipate terephthalate).</title>
        <authorList>
            <person name="Weon H.-Y."/>
            <person name="Yeon J."/>
        </authorList>
    </citation>
    <scope>NUCLEOTIDE SEQUENCE [LARGE SCALE GENOMIC DNA]</scope>
    <source>
        <strain evidence="2 3">SBD 7-3</strain>
    </source>
</reference>